<organism evidence="1 2">
    <name type="scientific">Methylomonas koyamae</name>
    <dbReference type="NCBI Taxonomy" id="702114"/>
    <lineage>
        <taxon>Bacteria</taxon>
        <taxon>Pseudomonadati</taxon>
        <taxon>Pseudomonadota</taxon>
        <taxon>Gammaproteobacteria</taxon>
        <taxon>Methylococcales</taxon>
        <taxon>Methylococcaceae</taxon>
        <taxon>Methylomonas</taxon>
    </lineage>
</organism>
<gene>
    <name evidence="1" type="ORF">A1507_09775</name>
</gene>
<accession>A0A177NK66</accession>
<dbReference type="EMBL" id="LUUJ01000060">
    <property type="protein sequence ID" value="OAI18252.1"/>
    <property type="molecule type" value="Genomic_DNA"/>
</dbReference>
<evidence type="ECO:0000313" key="2">
    <source>
        <dbReference type="Proteomes" id="UP000077857"/>
    </source>
</evidence>
<name>A0A177NK66_9GAMM</name>
<dbReference type="Proteomes" id="UP000077857">
    <property type="component" value="Unassembled WGS sequence"/>
</dbReference>
<comment type="caution">
    <text evidence="1">The sequence shown here is derived from an EMBL/GenBank/DDBJ whole genome shotgun (WGS) entry which is preliminary data.</text>
</comment>
<reference evidence="1 2" key="1">
    <citation type="submission" date="2016-03" db="EMBL/GenBank/DDBJ databases">
        <authorList>
            <person name="Ploux O."/>
        </authorList>
    </citation>
    <scope>NUCLEOTIDE SEQUENCE [LARGE SCALE GENOMIC DNA]</scope>
    <source>
        <strain evidence="1 2">R-45378</strain>
    </source>
</reference>
<dbReference type="AlphaFoldDB" id="A0A177NK66"/>
<protein>
    <recommendedName>
        <fullName evidence="3">Integrase catalytic domain-containing protein</fullName>
    </recommendedName>
</protein>
<proteinExistence type="predicted"/>
<evidence type="ECO:0008006" key="3">
    <source>
        <dbReference type="Google" id="ProtNLM"/>
    </source>
</evidence>
<sequence length="65" mass="7392">MYYMHDQLADGRAFRFLNVIDDFNREGLCIEVDFSLPAPWIVSLIGGDNLTPFAVIMGRNISAKR</sequence>
<evidence type="ECO:0000313" key="1">
    <source>
        <dbReference type="EMBL" id="OAI18252.1"/>
    </source>
</evidence>